<dbReference type="RefSeq" id="WP_198746385.1">
    <property type="nucleotide sequence ID" value="NZ_JAEHTE010000001.1"/>
</dbReference>
<evidence type="ECO:0000313" key="2">
    <source>
        <dbReference type="Proteomes" id="UP000637061"/>
    </source>
</evidence>
<dbReference type="AlphaFoldDB" id="A0A8I1ECJ2"/>
<proteinExistence type="predicted"/>
<gene>
    <name evidence="1" type="ORF">JEU22_02535</name>
</gene>
<name>A0A8I1ECJ2_PSEPU</name>
<protein>
    <submittedName>
        <fullName evidence="1">Uncharacterized protein</fullName>
    </submittedName>
</protein>
<accession>A0A8I1ECJ2</accession>
<comment type="caution">
    <text evidence="1">The sequence shown here is derived from an EMBL/GenBank/DDBJ whole genome shotgun (WGS) entry which is preliminary data.</text>
</comment>
<sequence length="99" mass="11311">MFNEPPISFDPSVGKVYPSILEVEILLGGVGRLVFPDGTEQFAENDTYPEVVYSPRLELEALAAFCEQNISQYRAHNERYRAEIDDGDAPEIVRFWELE</sequence>
<dbReference type="Proteomes" id="UP000637061">
    <property type="component" value="Unassembled WGS sequence"/>
</dbReference>
<reference evidence="1" key="1">
    <citation type="submission" date="2020-12" db="EMBL/GenBank/DDBJ databases">
        <title>Enhanced detection system for hospital associated transmission using whole genome sequencing surveillance.</title>
        <authorList>
            <person name="Harrison L.H."/>
            <person name="Van Tyne D."/>
            <person name="Marsh J.W."/>
            <person name="Griffith M.P."/>
            <person name="Snyder D.J."/>
            <person name="Cooper V.S."/>
            <person name="Mustapha M."/>
        </authorList>
    </citation>
    <scope>NUCLEOTIDE SEQUENCE</scope>
    <source>
        <strain evidence="1">PSB00042</strain>
    </source>
</reference>
<dbReference type="EMBL" id="JAEHTE010000001">
    <property type="protein sequence ID" value="MBI6882778.1"/>
    <property type="molecule type" value="Genomic_DNA"/>
</dbReference>
<organism evidence="1 2">
    <name type="scientific">Pseudomonas putida</name>
    <name type="common">Arthrobacter siderocapsulatus</name>
    <dbReference type="NCBI Taxonomy" id="303"/>
    <lineage>
        <taxon>Bacteria</taxon>
        <taxon>Pseudomonadati</taxon>
        <taxon>Pseudomonadota</taxon>
        <taxon>Gammaproteobacteria</taxon>
        <taxon>Pseudomonadales</taxon>
        <taxon>Pseudomonadaceae</taxon>
        <taxon>Pseudomonas</taxon>
    </lineage>
</organism>
<evidence type="ECO:0000313" key="1">
    <source>
        <dbReference type="EMBL" id="MBI6882778.1"/>
    </source>
</evidence>